<name>A0A016U8F5_9BILA</name>
<proteinExistence type="predicted"/>
<dbReference type="Proteomes" id="UP000024635">
    <property type="component" value="Unassembled WGS sequence"/>
</dbReference>
<accession>A0A016U8F5</accession>
<sequence length="89" mass="10107">MRNRKIASFVLQWPEESTNRIRRRSCSRSSSSSLSVRGWHCSNVGSCARRVIVLHEAPADLALRGIGFGELVNWSYSHDQLRPSPTPER</sequence>
<dbReference type="EMBL" id="JARK01001387">
    <property type="protein sequence ID" value="EYC11216.1"/>
    <property type="molecule type" value="Genomic_DNA"/>
</dbReference>
<evidence type="ECO:0000313" key="1">
    <source>
        <dbReference type="EMBL" id="EYC11216.1"/>
    </source>
</evidence>
<gene>
    <name evidence="1" type="primary">Acey_s0051.g2081</name>
    <name evidence="1" type="ORF">Y032_0051g2081</name>
</gene>
<evidence type="ECO:0000313" key="2">
    <source>
        <dbReference type="Proteomes" id="UP000024635"/>
    </source>
</evidence>
<organism evidence="1 2">
    <name type="scientific">Ancylostoma ceylanicum</name>
    <dbReference type="NCBI Taxonomy" id="53326"/>
    <lineage>
        <taxon>Eukaryota</taxon>
        <taxon>Metazoa</taxon>
        <taxon>Ecdysozoa</taxon>
        <taxon>Nematoda</taxon>
        <taxon>Chromadorea</taxon>
        <taxon>Rhabditida</taxon>
        <taxon>Rhabditina</taxon>
        <taxon>Rhabditomorpha</taxon>
        <taxon>Strongyloidea</taxon>
        <taxon>Ancylostomatidae</taxon>
        <taxon>Ancylostomatinae</taxon>
        <taxon>Ancylostoma</taxon>
    </lineage>
</organism>
<reference evidence="2" key="1">
    <citation type="journal article" date="2015" name="Nat. Genet.">
        <title>The genome and transcriptome of the zoonotic hookworm Ancylostoma ceylanicum identify infection-specific gene families.</title>
        <authorList>
            <person name="Schwarz E.M."/>
            <person name="Hu Y."/>
            <person name="Antoshechkin I."/>
            <person name="Miller M.M."/>
            <person name="Sternberg P.W."/>
            <person name="Aroian R.V."/>
        </authorList>
    </citation>
    <scope>NUCLEOTIDE SEQUENCE</scope>
    <source>
        <strain evidence="2">HY135</strain>
    </source>
</reference>
<comment type="caution">
    <text evidence="1">The sequence shown here is derived from an EMBL/GenBank/DDBJ whole genome shotgun (WGS) entry which is preliminary data.</text>
</comment>
<protein>
    <submittedName>
        <fullName evidence="1">Uncharacterized protein</fullName>
    </submittedName>
</protein>
<dbReference type="AlphaFoldDB" id="A0A016U8F5"/>
<keyword evidence="2" id="KW-1185">Reference proteome</keyword>